<organism evidence="5 6">
    <name type="scientific">Fibroporia radiculosa</name>
    <dbReference type="NCBI Taxonomy" id="599839"/>
    <lineage>
        <taxon>Eukaryota</taxon>
        <taxon>Fungi</taxon>
        <taxon>Dikarya</taxon>
        <taxon>Basidiomycota</taxon>
        <taxon>Agaricomycotina</taxon>
        <taxon>Agaricomycetes</taxon>
        <taxon>Polyporales</taxon>
        <taxon>Fibroporiaceae</taxon>
        <taxon>Fibroporia</taxon>
    </lineage>
</organism>
<dbReference type="PANTHER" id="PTHR43712:SF2">
    <property type="entry name" value="O-METHYLTRANSFERASE CICE"/>
    <property type="match status" value="1"/>
</dbReference>
<dbReference type="HOGENOM" id="CLU_1578557_0_0_1"/>
<sequence length="169" mass="18606">MDRSSSKKAETLRALMRMLVDASEVVIKQWDAEDQPYLPGPATGQAPSQELFEARRIILGACGMCADLVQDPLERLSEISFSYLPARALHIAAEARVFDILAETDPSSGMDIQDISHCTGINAGKLIRILRCLCSLHIFSEVKPSRFANSSTSQAVVGNDPFRSWLILK</sequence>
<proteinExistence type="predicted"/>
<keyword evidence="6" id="KW-1185">Reference proteome</keyword>
<dbReference type="EMBL" id="HE797271">
    <property type="protein sequence ID" value="CCM06273.1"/>
    <property type="molecule type" value="Genomic_DNA"/>
</dbReference>
<dbReference type="InterPro" id="IPR036388">
    <property type="entry name" value="WH-like_DNA-bd_sf"/>
</dbReference>
<protein>
    <recommendedName>
        <fullName evidence="4">O-methyltransferase dimerisation domain-containing protein</fullName>
    </recommendedName>
</protein>
<dbReference type="GeneID" id="24101173"/>
<dbReference type="GO" id="GO:0008168">
    <property type="term" value="F:methyltransferase activity"/>
    <property type="evidence" value="ECO:0007669"/>
    <property type="project" value="UniProtKB-KW"/>
</dbReference>
<dbReference type="AlphaFoldDB" id="J4GHL9"/>
<dbReference type="InParanoid" id="J4GHL9"/>
<dbReference type="Pfam" id="PF08100">
    <property type="entry name" value="Dimerisation"/>
    <property type="match status" value="1"/>
</dbReference>
<dbReference type="Gene3D" id="1.10.10.10">
    <property type="entry name" value="Winged helix-like DNA-binding domain superfamily/Winged helix DNA-binding domain"/>
    <property type="match status" value="1"/>
</dbReference>
<reference evidence="5 6" key="1">
    <citation type="journal article" date="2012" name="Appl. Environ. Microbiol.">
        <title>Short-read sequencing for genomic analysis of the brown rot fungus Fibroporia radiculosa.</title>
        <authorList>
            <person name="Tang J.D."/>
            <person name="Perkins A.D."/>
            <person name="Sonstegard T.S."/>
            <person name="Schroeder S.G."/>
            <person name="Burgess S.C."/>
            <person name="Diehl S.V."/>
        </authorList>
    </citation>
    <scope>NUCLEOTIDE SEQUENCE [LARGE SCALE GENOMIC DNA]</scope>
    <source>
        <strain evidence="5 6">TFFH 294</strain>
    </source>
</reference>
<keyword evidence="1" id="KW-0489">Methyltransferase</keyword>
<dbReference type="InterPro" id="IPR036390">
    <property type="entry name" value="WH_DNA-bd_sf"/>
</dbReference>
<evidence type="ECO:0000256" key="3">
    <source>
        <dbReference type="ARBA" id="ARBA00022691"/>
    </source>
</evidence>
<name>J4GHL9_9APHY</name>
<evidence type="ECO:0000256" key="2">
    <source>
        <dbReference type="ARBA" id="ARBA00022679"/>
    </source>
</evidence>
<dbReference type="RefSeq" id="XP_012185556.1">
    <property type="nucleotide sequence ID" value="XM_012330166.1"/>
</dbReference>
<keyword evidence="2" id="KW-0808">Transferase</keyword>
<evidence type="ECO:0000256" key="1">
    <source>
        <dbReference type="ARBA" id="ARBA00022603"/>
    </source>
</evidence>
<gene>
    <name evidence="5" type="ORF">FIBRA_08523</name>
</gene>
<feature type="domain" description="O-methyltransferase dimerisation" evidence="4">
    <location>
        <begin position="79"/>
        <end position="155"/>
    </location>
</feature>
<dbReference type="GO" id="GO:0046983">
    <property type="term" value="F:protein dimerization activity"/>
    <property type="evidence" value="ECO:0007669"/>
    <property type="project" value="InterPro"/>
</dbReference>
<evidence type="ECO:0000313" key="5">
    <source>
        <dbReference type="EMBL" id="CCM06273.1"/>
    </source>
</evidence>
<dbReference type="InterPro" id="IPR012967">
    <property type="entry name" value="COMT_dimerisation"/>
</dbReference>
<evidence type="ECO:0000259" key="4">
    <source>
        <dbReference type="Pfam" id="PF08100"/>
    </source>
</evidence>
<dbReference type="OrthoDB" id="1606438at2759"/>
<keyword evidence="3" id="KW-0949">S-adenosyl-L-methionine</keyword>
<evidence type="ECO:0000313" key="6">
    <source>
        <dbReference type="Proteomes" id="UP000006352"/>
    </source>
</evidence>
<dbReference type="SUPFAM" id="SSF46785">
    <property type="entry name" value="Winged helix' DNA-binding domain"/>
    <property type="match status" value="1"/>
</dbReference>
<dbReference type="GO" id="GO:0032259">
    <property type="term" value="P:methylation"/>
    <property type="evidence" value="ECO:0007669"/>
    <property type="project" value="UniProtKB-KW"/>
</dbReference>
<accession>J4GHL9</accession>
<dbReference type="Proteomes" id="UP000006352">
    <property type="component" value="Unassembled WGS sequence"/>
</dbReference>
<dbReference type="STRING" id="599839.J4GHL9"/>
<dbReference type="PANTHER" id="PTHR43712">
    <property type="entry name" value="PUTATIVE (AFU_ORTHOLOGUE AFUA_4G14580)-RELATED"/>
    <property type="match status" value="1"/>
</dbReference>